<name>A0A829Z8I7_9FIRM</name>
<gene>
    <name evidence="1" type="ORF">IMSAGC017_00718</name>
</gene>
<reference evidence="1 2" key="1">
    <citation type="journal article" date="2020" name="Microbiome">
        <title>Single-cell genomics of uncultured bacteria reveals dietary fiber responders in the mouse gut microbiota.</title>
        <authorList>
            <person name="Chijiiwa R."/>
            <person name="Hosokawa M."/>
            <person name="Kogawa M."/>
            <person name="Nishikawa Y."/>
            <person name="Ide K."/>
            <person name="Sakanashi C."/>
            <person name="Takahashi K."/>
            <person name="Takeyama H."/>
        </authorList>
    </citation>
    <scope>NUCLEOTIDE SEQUENCE [LARGE SCALE GENOMIC DNA]</scope>
    <source>
        <strain evidence="1">IMSAGC_017</strain>
    </source>
</reference>
<accession>A0A829Z8I7</accession>
<evidence type="ECO:0000313" key="2">
    <source>
        <dbReference type="Proteomes" id="UP000490821"/>
    </source>
</evidence>
<proteinExistence type="predicted"/>
<protein>
    <submittedName>
        <fullName evidence="1">Uncharacterized protein</fullName>
    </submittedName>
</protein>
<dbReference type="AlphaFoldDB" id="A0A829Z8I7"/>
<dbReference type="Proteomes" id="UP000490821">
    <property type="component" value="Unassembled WGS sequence"/>
</dbReference>
<dbReference type="EMBL" id="BLMI01000071">
    <property type="protein sequence ID" value="GFI40683.1"/>
    <property type="molecule type" value="Genomic_DNA"/>
</dbReference>
<organism evidence="1 2">
    <name type="scientific">Thomasclavelia cocleata</name>
    <dbReference type="NCBI Taxonomy" id="69824"/>
    <lineage>
        <taxon>Bacteria</taxon>
        <taxon>Bacillati</taxon>
        <taxon>Bacillota</taxon>
        <taxon>Erysipelotrichia</taxon>
        <taxon>Erysipelotrichales</taxon>
        <taxon>Coprobacillaceae</taxon>
        <taxon>Thomasclavelia</taxon>
    </lineage>
</organism>
<dbReference type="RefSeq" id="WP_228762332.1">
    <property type="nucleotide sequence ID" value="NZ_BLMI01000071.1"/>
</dbReference>
<evidence type="ECO:0000313" key="1">
    <source>
        <dbReference type="EMBL" id="GFI40683.1"/>
    </source>
</evidence>
<sequence>MEQMPYVIPYIKNPKDRHFQTVGFSDDKVEVISKMKAFLELEAMLVPVLPELDYDKELAEAMVILIDTNVAMDFRHSKVKAVFPQEFFAVTELEGLNQS</sequence>
<comment type="caution">
    <text evidence="1">The sequence shown here is derived from an EMBL/GenBank/DDBJ whole genome shotgun (WGS) entry which is preliminary data.</text>
</comment>